<organism evidence="1 2">
    <name type="scientific">Oenococcus oeni</name>
    <name type="common">Leuconostoc oenos</name>
    <dbReference type="NCBI Taxonomy" id="1247"/>
    <lineage>
        <taxon>Bacteria</taxon>
        <taxon>Bacillati</taxon>
        <taxon>Bacillota</taxon>
        <taxon>Bacilli</taxon>
        <taxon>Lactobacillales</taxon>
        <taxon>Lactobacillaceae</taxon>
        <taxon>Oenococcus</taxon>
    </lineage>
</organism>
<dbReference type="AlphaFoldDB" id="A0A6N3ZZ05"/>
<evidence type="ECO:0000313" key="2">
    <source>
        <dbReference type="Proteomes" id="UP000181728"/>
    </source>
</evidence>
<comment type="caution">
    <text evidence="1">The sequence shown here is derived from an EMBL/GenBank/DDBJ whole genome shotgun (WGS) entry which is preliminary data.</text>
</comment>
<evidence type="ECO:0000313" key="1">
    <source>
        <dbReference type="EMBL" id="OIM20308.1"/>
    </source>
</evidence>
<name>A0A6N3ZZ05_OENOE</name>
<dbReference type="RefSeq" id="WP_071449155.1">
    <property type="nucleotide sequence ID" value="NZ_MLOK01000068.1"/>
</dbReference>
<dbReference type="EMBL" id="MLOK01000068">
    <property type="protein sequence ID" value="OIM20308.1"/>
    <property type="molecule type" value="Genomic_DNA"/>
</dbReference>
<sequence>TRVIEKSAKYRAEKQSRYLKEQMNFHKISEVLFRAFSNEREVEIQLADENQEHGIAKTIVGFVEGYDRDGIIVANNFFSLDDIWRCELV</sequence>
<feature type="non-terminal residue" evidence="1">
    <location>
        <position position="1"/>
    </location>
</feature>
<gene>
    <name evidence="1" type="ORF">ATX59_09505</name>
</gene>
<accession>A0A6N3ZZ05</accession>
<dbReference type="Proteomes" id="UP000181728">
    <property type="component" value="Unassembled WGS sequence"/>
</dbReference>
<reference evidence="1 2" key="1">
    <citation type="journal article" date="2016" name="BMC Genomics">
        <title>Consensus pan-genome assembly of the specialised wine bacterium Oenococcus oeni.</title>
        <authorList>
            <person name="Sternes P.R."/>
            <person name="Borneman A.R."/>
        </authorList>
    </citation>
    <scope>NUCLEOTIDE SEQUENCE [LARGE SCALE GENOMIC DNA]</scope>
    <source>
        <strain evidence="1 2">AWRIB661</strain>
    </source>
</reference>
<protein>
    <submittedName>
        <fullName evidence="1">DNA polymerase III subunit alpha</fullName>
    </submittedName>
</protein>
<proteinExistence type="predicted"/>